<dbReference type="AlphaFoldDB" id="D5BN43"/>
<dbReference type="CDD" id="cd24052">
    <property type="entry name" value="ASKHA_NBD_HpPPX-GppA-like"/>
    <property type="match status" value="1"/>
</dbReference>
<dbReference type="STRING" id="488538.SAR116_1993"/>
<dbReference type="Pfam" id="PF21697">
    <property type="entry name" value="Ppx_C"/>
    <property type="match status" value="1"/>
</dbReference>
<protein>
    <submittedName>
        <fullName evidence="3">Ppx/GppA phosphatase</fullName>
        <ecNumber evidence="3">3.6.1.11</ecNumber>
    </submittedName>
</protein>
<dbReference type="eggNOG" id="COG0248">
    <property type="taxonomic scope" value="Bacteria"/>
</dbReference>
<feature type="domain" description="Exopolyphosphatase C-terminal" evidence="2">
    <location>
        <begin position="380"/>
        <end position="518"/>
    </location>
</feature>
<evidence type="ECO:0000313" key="3">
    <source>
        <dbReference type="EMBL" id="ADE40236.1"/>
    </source>
</evidence>
<name>D5BN43_PUNMI</name>
<evidence type="ECO:0000313" key="4">
    <source>
        <dbReference type="Proteomes" id="UP000007460"/>
    </source>
</evidence>
<evidence type="ECO:0000259" key="1">
    <source>
        <dbReference type="Pfam" id="PF02541"/>
    </source>
</evidence>
<gene>
    <name evidence="3" type="ordered locus">SAR116_1993</name>
</gene>
<sequence length="530" mass="58244">MLIFYRVKYNQHLNRFFIVICAIPACQRASFIQEWRMTLASVYAMAPAKAETRTERVAVIDIGSNSLRLVVYANNGRYPFPLFNERSNCRLGANLDTTGILKQDRIDVAVTTITRFAHVLSNMGVSRVYAVATAAVRRATNAADFITPAEAALGHPIRVLSQSEEAHYVSKGLVLNVPSASGIVADLGGGSLEIVRLEKGKVKYSISLNIGHLSTLKDKDIDKALAGVKWLGAKKNLKLYGVGGSFRALGLAFIEETRYPLSVLHGLKIDADDAIDILNHIVSDISDVGGIPEGRKKTMPTAARIMRALMRTAKVAKLEISGSSIRDGVIAAYELNDAERADFLLAVCSEIYQNNSRFPDVPEKLFAFLKPLQMTSDSKQFNRLLEAACYLADFCWNEHEDIRGDLAARRVLGLPANCVTHKDRIWLALAVYHRHVGLKQNKARPRELRHILGEAHRKQAVAIGLGLRFAMFFSGGTATDLGKIRLSVAKKVLTLHVGAGAAALIDEHAERRFTLLAQSIKCSASIIIED</sequence>
<dbReference type="SUPFAM" id="SSF109604">
    <property type="entry name" value="HD-domain/PDEase-like"/>
    <property type="match status" value="1"/>
</dbReference>
<dbReference type="EMBL" id="CP001751">
    <property type="protein sequence ID" value="ADE40236.1"/>
    <property type="molecule type" value="Genomic_DNA"/>
</dbReference>
<dbReference type="PANTHER" id="PTHR30005">
    <property type="entry name" value="EXOPOLYPHOSPHATASE"/>
    <property type="match status" value="1"/>
</dbReference>
<reference evidence="3 4" key="1">
    <citation type="journal article" date="2010" name="J. Bacteriol.">
        <title>Complete genome sequence of "Candidatus Puniceispirillum marinum" IMCC1322, a representative of the SAR116 clade in the Alphaproteobacteria.</title>
        <authorList>
            <person name="Oh H.M."/>
            <person name="Kwon K.K."/>
            <person name="Kang I."/>
            <person name="Kang S.G."/>
            <person name="Lee J.H."/>
            <person name="Kim S.J."/>
            <person name="Cho J.C."/>
        </authorList>
    </citation>
    <scope>NUCLEOTIDE SEQUENCE [LARGE SCALE GENOMIC DNA]</scope>
    <source>
        <strain evidence="3 4">IMCC1322</strain>
    </source>
</reference>
<dbReference type="Gene3D" id="3.30.420.150">
    <property type="entry name" value="Exopolyphosphatase. Domain 2"/>
    <property type="match status" value="1"/>
</dbReference>
<dbReference type="Pfam" id="PF02541">
    <property type="entry name" value="Ppx-GppA"/>
    <property type="match status" value="1"/>
</dbReference>
<dbReference type="HOGENOM" id="CLU_025908_4_2_5"/>
<dbReference type="Proteomes" id="UP000007460">
    <property type="component" value="Chromosome"/>
</dbReference>
<dbReference type="EC" id="3.6.1.11" evidence="3"/>
<accession>D5BN43</accession>
<dbReference type="GO" id="GO:0004309">
    <property type="term" value="F:exopolyphosphatase activity"/>
    <property type="evidence" value="ECO:0007669"/>
    <property type="project" value="UniProtKB-EC"/>
</dbReference>
<dbReference type="SUPFAM" id="SSF53067">
    <property type="entry name" value="Actin-like ATPase domain"/>
    <property type="match status" value="2"/>
</dbReference>
<dbReference type="Gene3D" id="1.10.3210.10">
    <property type="entry name" value="Hypothetical protein af1432"/>
    <property type="match status" value="1"/>
</dbReference>
<keyword evidence="4" id="KW-1185">Reference proteome</keyword>
<evidence type="ECO:0000259" key="2">
    <source>
        <dbReference type="Pfam" id="PF21697"/>
    </source>
</evidence>
<dbReference type="InterPro" id="IPR050273">
    <property type="entry name" value="GppA/Ppx_hydrolase"/>
</dbReference>
<dbReference type="InterPro" id="IPR043129">
    <property type="entry name" value="ATPase_NBD"/>
</dbReference>
<feature type="domain" description="Ppx/GppA phosphatase N-terminal" evidence="1">
    <location>
        <begin position="73"/>
        <end position="333"/>
    </location>
</feature>
<organism evidence="3 4">
    <name type="scientific">Puniceispirillum marinum (strain IMCC1322)</name>
    <dbReference type="NCBI Taxonomy" id="488538"/>
    <lineage>
        <taxon>Bacteria</taxon>
        <taxon>Pseudomonadati</taxon>
        <taxon>Pseudomonadota</taxon>
        <taxon>Alphaproteobacteria</taxon>
        <taxon>Candidatus Puniceispirillales</taxon>
        <taxon>Candidatus Puniceispirillaceae</taxon>
        <taxon>Candidatus Puniceispirillum</taxon>
    </lineage>
</organism>
<proteinExistence type="predicted"/>
<dbReference type="InterPro" id="IPR048951">
    <property type="entry name" value="Ppx_C"/>
</dbReference>
<dbReference type="OrthoDB" id="3698573at2"/>
<dbReference type="InterPro" id="IPR003695">
    <property type="entry name" value="Ppx_GppA_N"/>
</dbReference>
<keyword evidence="3" id="KW-0378">Hydrolase</keyword>
<dbReference type="Gene3D" id="3.30.420.40">
    <property type="match status" value="1"/>
</dbReference>
<dbReference type="PANTHER" id="PTHR30005:SF0">
    <property type="entry name" value="RETROGRADE REGULATION PROTEIN 2"/>
    <property type="match status" value="1"/>
</dbReference>
<dbReference type="KEGG" id="apb:SAR116_1993"/>